<evidence type="ECO:0000313" key="10">
    <source>
        <dbReference type="Proteomes" id="UP000886520"/>
    </source>
</evidence>
<organism evidence="9 10">
    <name type="scientific">Adiantum capillus-veneris</name>
    <name type="common">Maidenhair fern</name>
    <dbReference type="NCBI Taxonomy" id="13818"/>
    <lineage>
        <taxon>Eukaryota</taxon>
        <taxon>Viridiplantae</taxon>
        <taxon>Streptophyta</taxon>
        <taxon>Embryophyta</taxon>
        <taxon>Tracheophyta</taxon>
        <taxon>Polypodiopsida</taxon>
        <taxon>Polypodiidae</taxon>
        <taxon>Polypodiales</taxon>
        <taxon>Pteridineae</taxon>
        <taxon>Pteridaceae</taxon>
        <taxon>Vittarioideae</taxon>
        <taxon>Adiantum</taxon>
    </lineage>
</organism>
<gene>
    <name evidence="9" type="ORF">GOP47_0014290</name>
</gene>
<keyword evidence="8" id="KW-0603">Photosystem I</keyword>
<accession>A0A9D4ULH7</accession>
<keyword evidence="8" id="KW-0604">Photosystem II</keyword>
<evidence type="ECO:0000256" key="5">
    <source>
        <dbReference type="ARBA" id="ARBA00022640"/>
    </source>
</evidence>
<comment type="function">
    <text evidence="8">The light-harvesting complex (LHC) functions as a light receptor, it captures and delivers excitation energy to photosystems with which it is closely associated.</text>
</comment>
<feature type="binding site" evidence="7">
    <location>
        <position position="126"/>
    </location>
    <ligand>
        <name>chlorophyll a</name>
        <dbReference type="ChEBI" id="CHEBI:58416"/>
        <label>1</label>
    </ligand>
</feature>
<evidence type="ECO:0000256" key="8">
    <source>
        <dbReference type="RuleBase" id="RU363080"/>
    </source>
</evidence>
<dbReference type="Proteomes" id="UP000886520">
    <property type="component" value="Chromosome 14"/>
</dbReference>
<proteinExistence type="inferred from homology"/>
<feature type="binding site" evidence="7">
    <location>
        <position position="123"/>
    </location>
    <ligand>
        <name>chlorophyll a</name>
        <dbReference type="ChEBI" id="CHEBI:58416"/>
        <label>1</label>
    </ligand>
</feature>
<keyword evidence="8" id="KW-0793">Thylakoid</keyword>
<dbReference type="AlphaFoldDB" id="A0A9D4ULH7"/>
<keyword evidence="3 8" id="KW-0150">Chloroplast</keyword>
<dbReference type="GO" id="GO:0009523">
    <property type="term" value="C:photosystem II"/>
    <property type="evidence" value="ECO:0007669"/>
    <property type="project" value="UniProtKB-KW"/>
</dbReference>
<keyword evidence="5 8" id="KW-0934">Plastid</keyword>
<comment type="subcellular location">
    <subcellularLocation>
        <location evidence="1 8">Plastid</location>
        <location evidence="1 8">Chloroplast thylakoid membrane</location>
    </subcellularLocation>
</comment>
<dbReference type="GO" id="GO:0009535">
    <property type="term" value="C:chloroplast thylakoid membrane"/>
    <property type="evidence" value="ECO:0007669"/>
    <property type="project" value="UniProtKB-SubCell"/>
</dbReference>
<dbReference type="InterPro" id="IPR001344">
    <property type="entry name" value="Chloro_AB-bd_pln"/>
</dbReference>
<dbReference type="Pfam" id="PF00504">
    <property type="entry name" value="Chloroa_b-bind"/>
    <property type="match status" value="1"/>
</dbReference>
<keyword evidence="6 8" id="KW-0157">Chromophore</keyword>
<feature type="binding site" evidence="7">
    <location>
        <position position="140"/>
    </location>
    <ligand>
        <name>chlorophyll a</name>
        <dbReference type="ChEBI" id="CHEBI:58416"/>
        <label>3</label>
    </ligand>
</feature>
<sequence>MSAKRLPGQPHPAYLDKSFPGDFGFDPLGLVEVPENFERYKESELIHCKWAMLVVPGATYLGNPIPWGNLQVILAMEAFSIAFVEAQRGYEKDQGKQKYPGGPFDLLNFSKNPKQFEECKLKELKNGRLALLAFMGFSVQAAALPGTSPWENFFTHLADP</sequence>
<evidence type="ECO:0000256" key="1">
    <source>
        <dbReference type="ARBA" id="ARBA00004334"/>
    </source>
</evidence>
<dbReference type="EMBL" id="JABFUD020000014">
    <property type="protein sequence ID" value="KAI5069947.1"/>
    <property type="molecule type" value="Genomic_DNA"/>
</dbReference>
<comment type="caution">
    <text evidence="9">The sequence shown here is derived from an EMBL/GenBank/DDBJ whole genome shotgun (WGS) entry which is preliminary data.</text>
</comment>
<feature type="binding site" description="axial binding residue" evidence="7">
    <location>
        <position position="156"/>
    </location>
    <ligand>
        <name>chlorophyll b</name>
        <dbReference type="ChEBI" id="CHEBI:61721"/>
        <label>2</label>
    </ligand>
    <ligandPart>
        <name>Mg</name>
        <dbReference type="ChEBI" id="CHEBI:25107"/>
    </ligandPart>
</feature>
<dbReference type="OrthoDB" id="423598at2759"/>
<reference evidence="9" key="1">
    <citation type="submission" date="2021-01" db="EMBL/GenBank/DDBJ databases">
        <title>Adiantum capillus-veneris genome.</title>
        <authorList>
            <person name="Fang Y."/>
            <person name="Liao Q."/>
        </authorList>
    </citation>
    <scope>NUCLEOTIDE SEQUENCE</scope>
    <source>
        <strain evidence="9">H3</strain>
        <tissue evidence="9">Leaf</tissue>
    </source>
</reference>
<dbReference type="GO" id="GO:0009765">
    <property type="term" value="P:photosynthesis, light harvesting"/>
    <property type="evidence" value="ECO:0007669"/>
    <property type="project" value="InterPro"/>
</dbReference>
<dbReference type="InterPro" id="IPR022796">
    <property type="entry name" value="Chloroa_b-bind"/>
</dbReference>
<feature type="binding site" evidence="7">
    <location>
        <position position="128"/>
    </location>
    <ligand>
        <name>chlorophyll a</name>
        <dbReference type="ChEBI" id="CHEBI:58416"/>
        <label>1</label>
    </ligand>
</feature>
<dbReference type="GO" id="GO:0016168">
    <property type="term" value="F:chlorophyll binding"/>
    <property type="evidence" value="ECO:0007669"/>
    <property type="project" value="UniProtKB-KW"/>
</dbReference>
<evidence type="ECO:0000256" key="7">
    <source>
        <dbReference type="PIRSR" id="PIRSR601344-1"/>
    </source>
</evidence>
<evidence type="ECO:0000256" key="4">
    <source>
        <dbReference type="ARBA" id="ARBA00022531"/>
    </source>
</evidence>
<dbReference type="GO" id="GO:0009522">
    <property type="term" value="C:photosystem I"/>
    <property type="evidence" value="ECO:0007669"/>
    <property type="project" value="UniProtKB-KW"/>
</dbReference>
<evidence type="ECO:0000256" key="6">
    <source>
        <dbReference type="ARBA" id="ARBA00022991"/>
    </source>
</evidence>
<comment type="similarity">
    <text evidence="8">Belongs to the light-harvesting chlorophyll a/b-binding (LHC) protein family.</text>
</comment>
<dbReference type="PANTHER" id="PTHR21649">
    <property type="entry name" value="CHLOROPHYLL A/B BINDING PROTEIN"/>
    <property type="match status" value="1"/>
</dbReference>
<protein>
    <recommendedName>
        <fullName evidence="8">Chlorophyll a-b binding protein, chloroplastic</fullName>
    </recommendedName>
</protein>
<dbReference type="Gene3D" id="1.10.3460.10">
    <property type="entry name" value="Chlorophyll a/b binding protein domain"/>
    <property type="match status" value="2"/>
</dbReference>
<dbReference type="SUPFAM" id="SSF103511">
    <property type="entry name" value="Chlorophyll a-b binding protein"/>
    <property type="match status" value="1"/>
</dbReference>
<name>A0A9D4ULH7_ADICA</name>
<keyword evidence="10" id="KW-1185">Reference proteome</keyword>
<evidence type="ECO:0000256" key="3">
    <source>
        <dbReference type="ARBA" id="ARBA00022528"/>
    </source>
</evidence>
<feature type="binding site" evidence="7">
    <location>
        <position position="47"/>
    </location>
    <ligand>
        <name>chlorophyll a</name>
        <dbReference type="ChEBI" id="CHEBI:58416"/>
        <label>1</label>
    </ligand>
</feature>
<keyword evidence="2 7" id="KW-0148">Chlorophyll</keyword>
<feature type="binding site" evidence="7">
    <location>
        <position position="122"/>
    </location>
    <ligand>
        <name>chlorophyll a</name>
        <dbReference type="ChEBI" id="CHEBI:58416"/>
        <label>1</label>
    </ligand>
</feature>
<keyword evidence="4 8" id="KW-0602">Photosynthesis</keyword>
<evidence type="ECO:0000313" key="9">
    <source>
        <dbReference type="EMBL" id="KAI5069947.1"/>
    </source>
</evidence>
<evidence type="ECO:0000256" key="2">
    <source>
        <dbReference type="ARBA" id="ARBA00022494"/>
    </source>
</evidence>
<feature type="binding site" evidence="7">
    <location>
        <position position="44"/>
    </location>
    <ligand>
        <name>chlorophyll a</name>
        <dbReference type="ChEBI" id="CHEBI:58416"/>
        <label>1</label>
    </ligand>
</feature>